<dbReference type="PROSITE" id="PS50093">
    <property type="entry name" value="PKD"/>
    <property type="match status" value="1"/>
</dbReference>
<evidence type="ECO:0000259" key="2">
    <source>
        <dbReference type="PROSITE" id="PS50835"/>
    </source>
</evidence>
<dbReference type="InterPro" id="IPR000601">
    <property type="entry name" value="PKD_dom"/>
</dbReference>
<feature type="domain" description="PKD" evidence="1">
    <location>
        <begin position="220"/>
        <end position="262"/>
    </location>
</feature>
<dbReference type="Proteomes" id="UP001589828">
    <property type="component" value="Unassembled WGS sequence"/>
</dbReference>
<dbReference type="InterPro" id="IPR026341">
    <property type="entry name" value="T9SS_type_B"/>
</dbReference>
<feature type="domain" description="Ig-like" evidence="2">
    <location>
        <begin position="339"/>
        <end position="420"/>
    </location>
</feature>
<gene>
    <name evidence="3" type="ORF">ACFFGT_11260</name>
</gene>
<sequence>MKPKQIKSGLAILFCCLVSLLFCFFRPPDGGCNIIHWAKWSQFQGSTATGTIDEGNGNSVNVSMTSNFDFSSTPTIYNYGLFSYYPVPIPNETVPKTTWAAGGGGSTNMTFSHQVTNPVLLIASLGQTGEKVKLEFSLSYVVLYDGGGMTFDNSSSITGEEGYAIIMFPGDFKNVVISSTTPEDYTNITWGLSPPAFQVDITENTAACGSTTVTATGGQSYHWNGGDNPDNATNTFHVSGSYIVTVKNADGCSTSVSKQIDVHTTSPVKVNGNLTGCESVTGTAFAKDAISYRWDGGDTPNTAVNTFHTSGRYKVTATDTYHCEASLSVDVIVGQTVTPAINIAASPSGRVCSGIPVTYTASFSNGGASPVLTWSKNGAPVASGKTYTATDLADGDQITCELTSQMFCAIPATTTSNTLTADISESPVITFPQKPVIDGRTSFVQLDPVVTGDIISYLWTPATGLSDPNIRNPTVSTETTTDYTLNVVSATGCPAMAVVKVLVLKSLIIPNTFTPNGDGINDTWNIINLADYANATIDIYNRYGINIYHSIGYTRPWDGVYKGKALPTGTYYYVINPKDKAHSIKSGWVAILR</sequence>
<evidence type="ECO:0000313" key="4">
    <source>
        <dbReference type="Proteomes" id="UP001589828"/>
    </source>
</evidence>
<keyword evidence="4" id="KW-1185">Reference proteome</keyword>
<proteinExistence type="predicted"/>
<dbReference type="EMBL" id="JBHLTS010000021">
    <property type="protein sequence ID" value="MFC0514783.1"/>
    <property type="molecule type" value="Genomic_DNA"/>
</dbReference>
<comment type="caution">
    <text evidence="3">The sequence shown here is derived from an EMBL/GenBank/DDBJ whole genome shotgun (WGS) entry which is preliminary data.</text>
</comment>
<evidence type="ECO:0000313" key="3">
    <source>
        <dbReference type="EMBL" id="MFC0514783.1"/>
    </source>
</evidence>
<dbReference type="NCBIfam" id="TIGR04131">
    <property type="entry name" value="Bac_Flav_CTERM"/>
    <property type="match status" value="1"/>
</dbReference>
<accession>A0ABV6L5R9</accession>
<reference evidence="3 4" key="1">
    <citation type="submission" date="2024-09" db="EMBL/GenBank/DDBJ databases">
        <authorList>
            <person name="Sun Q."/>
            <person name="Mori K."/>
        </authorList>
    </citation>
    <scope>NUCLEOTIDE SEQUENCE [LARGE SCALE GENOMIC DNA]</scope>
    <source>
        <strain evidence="3 4">NCAIM B.02415</strain>
    </source>
</reference>
<protein>
    <submittedName>
        <fullName evidence="3">Gliding motility-associated C-terminal domain-containing protein</fullName>
    </submittedName>
</protein>
<organism evidence="3 4">
    <name type="scientific">Mucilaginibacter angelicae</name>
    <dbReference type="NCBI Taxonomy" id="869718"/>
    <lineage>
        <taxon>Bacteria</taxon>
        <taxon>Pseudomonadati</taxon>
        <taxon>Bacteroidota</taxon>
        <taxon>Sphingobacteriia</taxon>
        <taxon>Sphingobacteriales</taxon>
        <taxon>Sphingobacteriaceae</taxon>
        <taxon>Mucilaginibacter</taxon>
    </lineage>
</organism>
<dbReference type="InterPro" id="IPR007110">
    <property type="entry name" value="Ig-like_dom"/>
</dbReference>
<evidence type="ECO:0000259" key="1">
    <source>
        <dbReference type="PROSITE" id="PS50093"/>
    </source>
</evidence>
<name>A0ABV6L5R9_9SPHI</name>
<dbReference type="Pfam" id="PF13585">
    <property type="entry name" value="CHU_C"/>
    <property type="match status" value="1"/>
</dbReference>
<dbReference type="PROSITE" id="PS50835">
    <property type="entry name" value="IG_LIKE"/>
    <property type="match status" value="1"/>
</dbReference>
<dbReference type="RefSeq" id="WP_377022626.1">
    <property type="nucleotide sequence ID" value="NZ_JBHLTS010000021.1"/>
</dbReference>